<gene>
    <name evidence="2" type="ORF">K8W16_08035</name>
</gene>
<proteinExistence type="inferred from homology"/>
<dbReference type="Gene3D" id="2.60.120.460">
    <property type="entry name" value="YjbQ-like"/>
    <property type="match status" value="1"/>
</dbReference>
<evidence type="ECO:0000256" key="1">
    <source>
        <dbReference type="ARBA" id="ARBA00005534"/>
    </source>
</evidence>
<name>A0A921DRF4_9BACT</name>
<organism evidence="2 3">
    <name type="scientific">Mailhella massiliensis</name>
    <dbReference type="NCBI Taxonomy" id="1903261"/>
    <lineage>
        <taxon>Bacteria</taxon>
        <taxon>Pseudomonadati</taxon>
        <taxon>Thermodesulfobacteriota</taxon>
        <taxon>Desulfovibrionia</taxon>
        <taxon>Desulfovibrionales</taxon>
        <taxon>Desulfovibrionaceae</taxon>
        <taxon>Mailhella</taxon>
    </lineage>
</organism>
<reference evidence="2" key="1">
    <citation type="journal article" date="2021" name="PeerJ">
        <title>Extensive microbial diversity within the chicken gut microbiome revealed by metagenomics and culture.</title>
        <authorList>
            <person name="Gilroy R."/>
            <person name="Ravi A."/>
            <person name="Getino M."/>
            <person name="Pursley I."/>
            <person name="Horton D.L."/>
            <person name="Alikhan N.F."/>
            <person name="Baker D."/>
            <person name="Gharbi K."/>
            <person name="Hall N."/>
            <person name="Watson M."/>
            <person name="Adriaenssens E.M."/>
            <person name="Foster-Nyarko E."/>
            <person name="Jarju S."/>
            <person name="Secka A."/>
            <person name="Antonio M."/>
            <person name="Oren A."/>
            <person name="Chaudhuri R.R."/>
            <person name="La Ragione R."/>
            <person name="Hildebrand F."/>
            <person name="Pallen M.J."/>
        </authorList>
    </citation>
    <scope>NUCLEOTIDE SEQUENCE</scope>
    <source>
        <strain evidence="2">ChiGjej2B2-19336</strain>
    </source>
</reference>
<dbReference type="PROSITE" id="PS01314">
    <property type="entry name" value="UPF0047"/>
    <property type="match status" value="1"/>
</dbReference>
<dbReference type="Pfam" id="PF01894">
    <property type="entry name" value="YjbQ"/>
    <property type="match status" value="1"/>
</dbReference>
<dbReference type="PIRSF" id="PIRSF004681">
    <property type="entry name" value="UCP004681"/>
    <property type="match status" value="1"/>
</dbReference>
<evidence type="ECO:0000313" key="3">
    <source>
        <dbReference type="Proteomes" id="UP000698963"/>
    </source>
</evidence>
<reference evidence="2" key="2">
    <citation type="submission" date="2021-09" db="EMBL/GenBank/DDBJ databases">
        <authorList>
            <person name="Gilroy R."/>
        </authorList>
    </citation>
    <scope>NUCLEOTIDE SEQUENCE</scope>
    <source>
        <strain evidence="2">ChiGjej2B2-19336</strain>
    </source>
</reference>
<dbReference type="Proteomes" id="UP000698963">
    <property type="component" value="Unassembled WGS sequence"/>
</dbReference>
<comment type="similarity">
    <text evidence="1">Belongs to the UPF0047 family.</text>
</comment>
<dbReference type="EMBL" id="DYZA01000162">
    <property type="protein sequence ID" value="HJD97579.1"/>
    <property type="molecule type" value="Genomic_DNA"/>
</dbReference>
<sequence length="131" mass="14773">MEKLFVSTRSREEMVDITAPLRRAVAGYGWKDGVLVLFCPHTTCGLTINEGFDPDVARDMTRFFHTLIPQGGEFCHSEGNADAHIKASLFGVSLHILVEEGKLLLGTWQAVWLFEGDGPRNRELWLKWLEA</sequence>
<evidence type="ECO:0000313" key="2">
    <source>
        <dbReference type="EMBL" id="HJD97579.1"/>
    </source>
</evidence>
<dbReference type="PANTHER" id="PTHR30615:SF8">
    <property type="entry name" value="UPF0047 PROTEIN C4A8.02C"/>
    <property type="match status" value="1"/>
</dbReference>
<dbReference type="PANTHER" id="PTHR30615">
    <property type="entry name" value="UNCHARACTERIZED PROTEIN YJBQ-RELATED"/>
    <property type="match status" value="1"/>
</dbReference>
<comment type="caution">
    <text evidence="2">The sequence shown here is derived from an EMBL/GenBank/DDBJ whole genome shotgun (WGS) entry which is preliminary data.</text>
</comment>
<dbReference type="SUPFAM" id="SSF111038">
    <property type="entry name" value="YjbQ-like"/>
    <property type="match status" value="1"/>
</dbReference>
<protein>
    <submittedName>
        <fullName evidence="2">Secondary thiamine-phosphate synthase enzyme YjbQ</fullName>
    </submittedName>
</protein>
<dbReference type="RefSeq" id="WP_304122629.1">
    <property type="nucleotide sequence ID" value="NZ_DYZA01000162.1"/>
</dbReference>
<dbReference type="NCBIfam" id="TIGR00149">
    <property type="entry name" value="TIGR00149_YjbQ"/>
    <property type="match status" value="1"/>
</dbReference>
<dbReference type="InterPro" id="IPR035917">
    <property type="entry name" value="YjbQ-like_sf"/>
</dbReference>
<dbReference type="InterPro" id="IPR001602">
    <property type="entry name" value="UPF0047_YjbQ-like"/>
</dbReference>
<dbReference type="AlphaFoldDB" id="A0A921DRF4"/>
<accession>A0A921DRF4</accession>